<dbReference type="PANTHER" id="PTHR46112:SF2">
    <property type="entry name" value="XAA-PRO AMINOPEPTIDASE P-RELATED"/>
    <property type="match status" value="1"/>
</dbReference>
<organism evidence="2 3">
    <name type="scientific">Candidatus Termititenax persephonae</name>
    <dbReference type="NCBI Taxonomy" id="2218525"/>
    <lineage>
        <taxon>Bacteria</taxon>
        <taxon>Bacillati</taxon>
        <taxon>Candidatus Margulisiibacteriota</taxon>
        <taxon>Candidatus Termititenacia</taxon>
        <taxon>Candidatus Termititenacales</taxon>
        <taxon>Candidatus Termititenacaceae</taxon>
        <taxon>Candidatus Termititenax</taxon>
    </lineage>
</organism>
<evidence type="ECO:0000313" key="2">
    <source>
        <dbReference type="EMBL" id="GBR76290.1"/>
    </source>
</evidence>
<dbReference type="AlphaFoldDB" id="A0A388THS6"/>
<evidence type="ECO:0000259" key="1">
    <source>
        <dbReference type="Pfam" id="PF00557"/>
    </source>
</evidence>
<dbReference type="GO" id="GO:0008235">
    <property type="term" value="F:metalloexopeptidase activity"/>
    <property type="evidence" value="ECO:0007669"/>
    <property type="project" value="UniProtKB-ARBA"/>
</dbReference>
<protein>
    <submittedName>
        <fullName evidence="2">Aminopeptidase YpdF</fullName>
    </submittedName>
</protein>
<dbReference type="PANTHER" id="PTHR46112">
    <property type="entry name" value="AMINOPEPTIDASE"/>
    <property type="match status" value="1"/>
</dbReference>
<dbReference type="InterPro" id="IPR050659">
    <property type="entry name" value="Peptidase_M24B"/>
</dbReference>
<sequence>MKRLAAIRRAQEITDAVFAEIRQSIRPGQTEKYIQGKIKRLIVKHGGDTRMAFTPIVCSGKRTALFHGPTSKKKIQKNDIIYIDLGARYRGYCADLTRTFFLGQPPPRLLKIYKLVRAVQQKQLSLVKAGTRVADIDQQGRDLFKKHKLEKYFTHSTGHGVGLKIHQRPRLSVKSKEVLRAGQVITIEPGIYIKGLGGVRLEDMVIVTRSGYLNLSQSPK</sequence>
<dbReference type="Proteomes" id="UP000275925">
    <property type="component" value="Unassembled WGS sequence"/>
</dbReference>
<dbReference type="GO" id="GO:0004177">
    <property type="term" value="F:aminopeptidase activity"/>
    <property type="evidence" value="ECO:0007669"/>
    <property type="project" value="UniProtKB-KW"/>
</dbReference>
<keyword evidence="3" id="KW-1185">Reference proteome</keyword>
<comment type="caution">
    <text evidence="2">The sequence shown here is derived from an EMBL/GenBank/DDBJ whole genome shotgun (WGS) entry which is preliminary data.</text>
</comment>
<dbReference type="InterPro" id="IPR036005">
    <property type="entry name" value="Creatinase/aminopeptidase-like"/>
</dbReference>
<gene>
    <name evidence="2" type="primary">ypdF</name>
    <name evidence="2" type="ORF">NO2_0862</name>
</gene>
<dbReference type="InterPro" id="IPR000994">
    <property type="entry name" value="Pept_M24"/>
</dbReference>
<keyword evidence="2" id="KW-0031">Aminopeptidase</keyword>
<accession>A0A388THS6</accession>
<dbReference type="EMBL" id="BGZO01000022">
    <property type="protein sequence ID" value="GBR76290.1"/>
    <property type="molecule type" value="Genomic_DNA"/>
</dbReference>
<dbReference type="PRINTS" id="PR00599">
    <property type="entry name" value="MAPEPTIDASE"/>
</dbReference>
<dbReference type="Pfam" id="PF00557">
    <property type="entry name" value="Peptidase_M24"/>
    <property type="match status" value="1"/>
</dbReference>
<feature type="domain" description="Peptidase M24" evidence="1">
    <location>
        <begin position="6"/>
        <end position="208"/>
    </location>
</feature>
<keyword evidence="2" id="KW-0645">Protease</keyword>
<dbReference type="SUPFAM" id="SSF55920">
    <property type="entry name" value="Creatinase/aminopeptidase"/>
    <property type="match status" value="1"/>
</dbReference>
<dbReference type="Gene3D" id="3.90.230.10">
    <property type="entry name" value="Creatinase/methionine aminopeptidase superfamily"/>
    <property type="match status" value="1"/>
</dbReference>
<evidence type="ECO:0000313" key="3">
    <source>
        <dbReference type="Proteomes" id="UP000275925"/>
    </source>
</evidence>
<dbReference type="InterPro" id="IPR001714">
    <property type="entry name" value="Pept_M24_MAP"/>
</dbReference>
<proteinExistence type="predicted"/>
<name>A0A388THS6_9BACT</name>
<keyword evidence="2" id="KW-0378">Hydrolase</keyword>
<reference evidence="2 3" key="1">
    <citation type="journal article" date="2019" name="ISME J.">
        <title>Genome analyses of uncultured TG2/ZB3 bacteria in 'Margulisbacteria' specifically attached to ectosymbiotic spirochetes of protists in the termite gut.</title>
        <authorList>
            <person name="Utami Y.D."/>
            <person name="Kuwahara H."/>
            <person name="Igai K."/>
            <person name="Murakami T."/>
            <person name="Sugaya K."/>
            <person name="Morikawa T."/>
            <person name="Nagura Y."/>
            <person name="Yuki M."/>
            <person name="Deevong P."/>
            <person name="Inoue T."/>
            <person name="Kihara K."/>
            <person name="Lo N."/>
            <person name="Yamada A."/>
            <person name="Ohkuma M."/>
            <person name="Hongoh Y."/>
        </authorList>
    </citation>
    <scope>NUCLEOTIDE SEQUENCE [LARGE SCALE GENOMIC DNA]</scope>
    <source>
        <strain evidence="2">NkOx7-02</strain>
    </source>
</reference>